<reference evidence="2 3" key="1">
    <citation type="submission" date="2024-02" db="EMBL/GenBank/DDBJ databases">
        <title>Expansion and revision of Xanthobacter and proposal of Roseixanthobacter gen. nov.</title>
        <authorList>
            <person name="Soltysiak M.P.M."/>
            <person name="Jalihal A."/>
            <person name="Ory A."/>
            <person name="Chrisophersen C."/>
            <person name="Lee A.D."/>
            <person name="Boulton J."/>
            <person name="Springer M."/>
        </authorList>
    </citation>
    <scope>NUCLEOTIDE SEQUENCE [LARGE SCALE GENOMIC DNA]</scope>
    <source>
        <strain evidence="2 3">23A</strain>
    </source>
</reference>
<gene>
    <name evidence="2" type="ORF">V5F32_14575</name>
</gene>
<dbReference type="Proteomes" id="UP001604002">
    <property type="component" value="Unassembled WGS sequence"/>
</dbReference>
<proteinExistence type="predicted"/>
<feature type="compositionally biased region" description="Basic and acidic residues" evidence="1">
    <location>
        <begin position="1"/>
        <end position="14"/>
    </location>
</feature>
<accession>A0ABW6ZXB1</accession>
<dbReference type="EMBL" id="JBAFVH010000007">
    <property type="protein sequence ID" value="MFG1373395.1"/>
    <property type="molecule type" value="Genomic_DNA"/>
</dbReference>
<protein>
    <submittedName>
        <fullName evidence="2">Uncharacterized protein</fullName>
    </submittedName>
</protein>
<keyword evidence="3" id="KW-1185">Reference proteome</keyword>
<organism evidence="2 3">
    <name type="scientific">Xanthobacter oligotrophicus</name>
    <dbReference type="NCBI Taxonomy" id="2607286"/>
    <lineage>
        <taxon>Bacteria</taxon>
        <taxon>Pseudomonadati</taxon>
        <taxon>Pseudomonadota</taxon>
        <taxon>Alphaproteobacteria</taxon>
        <taxon>Hyphomicrobiales</taxon>
        <taxon>Xanthobacteraceae</taxon>
        <taxon>Xanthobacter</taxon>
    </lineage>
</organism>
<feature type="compositionally biased region" description="Basic and acidic residues" evidence="1">
    <location>
        <begin position="91"/>
        <end position="103"/>
    </location>
</feature>
<feature type="region of interest" description="Disordered" evidence="1">
    <location>
        <begin position="1"/>
        <end position="22"/>
    </location>
</feature>
<sequence>MMRVPTKRERDALRHLSYGGDEGEPVANLYGAGAKTRETLLSEGWAEELPPRPSGIKLMRITPLGREALDLPVEKKEPSRRKLSVLPPRLKTIDPADRFKRAK</sequence>
<name>A0ABW6ZXB1_9HYPH</name>
<feature type="region of interest" description="Disordered" evidence="1">
    <location>
        <begin position="75"/>
        <end position="103"/>
    </location>
</feature>
<evidence type="ECO:0000313" key="2">
    <source>
        <dbReference type="EMBL" id="MFG1373395.1"/>
    </source>
</evidence>
<evidence type="ECO:0000313" key="3">
    <source>
        <dbReference type="Proteomes" id="UP001604002"/>
    </source>
</evidence>
<evidence type="ECO:0000256" key="1">
    <source>
        <dbReference type="SAM" id="MobiDB-lite"/>
    </source>
</evidence>
<comment type="caution">
    <text evidence="2">The sequence shown here is derived from an EMBL/GenBank/DDBJ whole genome shotgun (WGS) entry which is preliminary data.</text>
</comment>
<dbReference type="RefSeq" id="WP_393993166.1">
    <property type="nucleotide sequence ID" value="NZ_JBAFVH010000007.1"/>
</dbReference>